<keyword evidence="1 5" id="KW-0963">Cytoplasm</keyword>
<keyword evidence="3 5" id="KW-0540">Nuclease</keyword>
<comment type="caution">
    <text evidence="8">The sequence shown here is derived from an EMBL/GenBank/DDBJ whole genome shotgun (WGS) entry which is preliminary data.</text>
</comment>
<dbReference type="RefSeq" id="WP_253772721.1">
    <property type="nucleotide sequence ID" value="NZ_JAMTCK010000007.1"/>
</dbReference>
<dbReference type="GO" id="GO:0004518">
    <property type="term" value="F:nuclease activity"/>
    <property type="evidence" value="ECO:0007669"/>
    <property type="project" value="UniProtKB-KW"/>
</dbReference>
<feature type="region of interest" description="Disordered" evidence="6">
    <location>
        <begin position="1"/>
        <end position="26"/>
    </location>
</feature>
<dbReference type="Gene3D" id="3.30.420.140">
    <property type="entry name" value="YqgF/RNase H-like domain"/>
    <property type="match status" value="1"/>
</dbReference>
<comment type="function">
    <text evidence="5">Could be a nuclease involved in processing of the 5'-end of pre-16S rRNA.</text>
</comment>
<dbReference type="PANTHER" id="PTHR33317:SF4">
    <property type="entry name" value="POLYNUCLEOTIDYL TRANSFERASE, RIBONUCLEASE H-LIKE SUPERFAMILY PROTEIN"/>
    <property type="match status" value="1"/>
</dbReference>
<dbReference type="CDD" id="cd16964">
    <property type="entry name" value="YqgF"/>
    <property type="match status" value="1"/>
</dbReference>
<dbReference type="GO" id="GO:0016788">
    <property type="term" value="F:hydrolase activity, acting on ester bonds"/>
    <property type="evidence" value="ECO:0007669"/>
    <property type="project" value="UniProtKB-UniRule"/>
</dbReference>
<feature type="domain" description="YqgF/RNase H-like" evidence="7">
    <location>
        <begin position="24"/>
        <end position="126"/>
    </location>
</feature>
<dbReference type="Pfam" id="PF03652">
    <property type="entry name" value="RuvX"/>
    <property type="match status" value="1"/>
</dbReference>
<dbReference type="GO" id="GO:0005829">
    <property type="term" value="C:cytosol"/>
    <property type="evidence" value="ECO:0007669"/>
    <property type="project" value="TreeGrafter"/>
</dbReference>
<comment type="similarity">
    <text evidence="5">Belongs to the YqgF HJR family.</text>
</comment>
<name>A0AAE3GFZ5_9PSEU</name>
<dbReference type="GO" id="GO:0000967">
    <property type="term" value="P:rRNA 5'-end processing"/>
    <property type="evidence" value="ECO:0007669"/>
    <property type="project" value="UniProtKB-UniRule"/>
</dbReference>
<dbReference type="Proteomes" id="UP001206128">
    <property type="component" value="Unassembled WGS sequence"/>
</dbReference>
<keyword evidence="4 5" id="KW-0378">Hydrolase</keyword>
<dbReference type="InterPro" id="IPR005227">
    <property type="entry name" value="YqgF"/>
</dbReference>
<comment type="subcellular location">
    <subcellularLocation>
        <location evidence="5">Cytoplasm</location>
    </subcellularLocation>
</comment>
<dbReference type="InterPro" id="IPR037027">
    <property type="entry name" value="YqgF/RNaseH-like_dom_sf"/>
</dbReference>
<dbReference type="PANTHER" id="PTHR33317">
    <property type="entry name" value="POLYNUCLEOTIDYL TRANSFERASE, RIBONUCLEASE H-LIKE SUPERFAMILY PROTEIN"/>
    <property type="match status" value="1"/>
</dbReference>
<evidence type="ECO:0000256" key="1">
    <source>
        <dbReference type="ARBA" id="ARBA00022490"/>
    </source>
</evidence>
<dbReference type="SMART" id="SM00732">
    <property type="entry name" value="YqgFc"/>
    <property type="match status" value="1"/>
</dbReference>
<gene>
    <name evidence="8" type="ORF">LX83_003527</name>
</gene>
<evidence type="ECO:0000259" key="7">
    <source>
        <dbReference type="SMART" id="SM00732"/>
    </source>
</evidence>
<dbReference type="InterPro" id="IPR012337">
    <property type="entry name" value="RNaseH-like_sf"/>
</dbReference>
<accession>A0AAE3GFZ5</accession>
<dbReference type="EC" id="3.1.-.-" evidence="5"/>
<dbReference type="AlphaFoldDB" id="A0AAE3GFZ5"/>
<dbReference type="NCBIfam" id="TIGR00250">
    <property type="entry name" value="RNAse_H_YqgF"/>
    <property type="match status" value="1"/>
</dbReference>
<feature type="compositionally biased region" description="Gly residues" evidence="6">
    <location>
        <begin position="1"/>
        <end position="10"/>
    </location>
</feature>
<dbReference type="InterPro" id="IPR006641">
    <property type="entry name" value="YqgF/RNaseH-like_dom"/>
</dbReference>
<evidence type="ECO:0000256" key="5">
    <source>
        <dbReference type="HAMAP-Rule" id="MF_00651"/>
    </source>
</evidence>
<dbReference type="HAMAP" id="MF_00651">
    <property type="entry name" value="Nuclease_YqgF"/>
    <property type="match status" value="1"/>
</dbReference>
<evidence type="ECO:0000313" key="9">
    <source>
        <dbReference type="Proteomes" id="UP001206128"/>
    </source>
</evidence>
<sequence length="167" mass="17545">MSRHGSGAGGRAPDRPGVDDPGSGRRLGVDVGAVRVGVALSDPAPLLATPLVTLSRDEQASRDLDELAHLVAEHEVVEVVVGLPRTLAGRHGPAAQAAESYAAALAERIAPVPVRLTDERLTTVTASRVLAQRGVRGRRQRAVVDQAAAVEILQSWLDGRARQLARP</sequence>
<evidence type="ECO:0000256" key="4">
    <source>
        <dbReference type="ARBA" id="ARBA00022801"/>
    </source>
</evidence>
<evidence type="ECO:0000256" key="6">
    <source>
        <dbReference type="SAM" id="MobiDB-lite"/>
    </source>
</evidence>
<evidence type="ECO:0000256" key="2">
    <source>
        <dbReference type="ARBA" id="ARBA00022517"/>
    </source>
</evidence>
<protein>
    <recommendedName>
        <fullName evidence="5">Putative pre-16S rRNA nuclease</fullName>
        <ecNumber evidence="5">3.1.-.-</ecNumber>
    </recommendedName>
</protein>
<dbReference type="EMBL" id="JAMTCK010000007">
    <property type="protein sequence ID" value="MCP2166659.1"/>
    <property type="molecule type" value="Genomic_DNA"/>
</dbReference>
<evidence type="ECO:0000313" key="8">
    <source>
        <dbReference type="EMBL" id="MCP2166659.1"/>
    </source>
</evidence>
<dbReference type="SUPFAM" id="SSF53098">
    <property type="entry name" value="Ribonuclease H-like"/>
    <property type="match status" value="1"/>
</dbReference>
<reference evidence="8" key="1">
    <citation type="submission" date="2022-06" db="EMBL/GenBank/DDBJ databases">
        <title>Genomic Encyclopedia of Archaeal and Bacterial Type Strains, Phase II (KMG-II): from individual species to whole genera.</title>
        <authorList>
            <person name="Goeker M."/>
        </authorList>
    </citation>
    <scope>NUCLEOTIDE SEQUENCE</scope>
    <source>
        <strain evidence="8">DSM 43935</strain>
    </source>
</reference>
<evidence type="ECO:0000256" key="3">
    <source>
        <dbReference type="ARBA" id="ARBA00022722"/>
    </source>
</evidence>
<keyword evidence="9" id="KW-1185">Reference proteome</keyword>
<keyword evidence="2 5" id="KW-0690">Ribosome biogenesis</keyword>
<organism evidence="8 9">
    <name type="scientific">Goodfellowiella coeruleoviolacea</name>
    <dbReference type="NCBI Taxonomy" id="334858"/>
    <lineage>
        <taxon>Bacteria</taxon>
        <taxon>Bacillati</taxon>
        <taxon>Actinomycetota</taxon>
        <taxon>Actinomycetes</taxon>
        <taxon>Pseudonocardiales</taxon>
        <taxon>Pseudonocardiaceae</taxon>
        <taxon>Goodfellowiella</taxon>
    </lineage>
</organism>
<proteinExistence type="inferred from homology"/>